<keyword evidence="2" id="KW-1185">Reference proteome</keyword>
<dbReference type="Proteomes" id="UP000429980">
    <property type="component" value="Unassembled WGS sequence"/>
</dbReference>
<evidence type="ECO:0000313" key="2">
    <source>
        <dbReference type="Proteomes" id="UP000429980"/>
    </source>
</evidence>
<evidence type="ECO:0000313" key="1">
    <source>
        <dbReference type="EMBL" id="TWL32815.1"/>
    </source>
</evidence>
<reference evidence="1 2" key="1">
    <citation type="submission" date="2019-06" db="EMBL/GenBank/DDBJ databases">
        <title>Genome sequence analysis of &gt;100 Bacillus licheniformis strains suggests intrinsic resistance to this species.</title>
        <authorList>
            <person name="Wels M."/>
            <person name="Siezen R.J."/>
            <person name="Johansen E."/>
            <person name="Stuer-Lauridsen B."/>
            <person name="Bjerre K."/>
            <person name="Nielsen B.K.K."/>
        </authorList>
    </citation>
    <scope>NUCLEOTIDE SEQUENCE [LARGE SCALE GENOMIC DNA]</scope>
    <source>
        <strain evidence="1 2">BAC-15381</strain>
    </source>
</reference>
<name>A0ABY3FP53_9BACI</name>
<organism evidence="1 2">
    <name type="scientific">Bacillus paralicheniformis</name>
    <dbReference type="NCBI Taxonomy" id="1648923"/>
    <lineage>
        <taxon>Bacteria</taxon>
        <taxon>Bacillati</taxon>
        <taxon>Bacillota</taxon>
        <taxon>Bacilli</taxon>
        <taxon>Bacillales</taxon>
        <taxon>Bacillaceae</taxon>
        <taxon>Bacillus</taxon>
    </lineage>
</organism>
<sequence>MSVPPPNYYFPKTSLAQAASRHSETPLGFGLWVAQPASKRHNMITSQHFFITDQLLYT</sequence>
<proteinExistence type="predicted"/>
<protein>
    <submittedName>
        <fullName evidence="1">Uncharacterized protein</fullName>
    </submittedName>
</protein>
<accession>A0ABY3FP53</accession>
<dbReference type="EMBL" id="NILF01000069">
    <property type="protein sequence ID" value="TWL32815.1"/>
    <property type="molecule type" value="Genomic_DNA"/>
</dbReference>
<comment type="caution">
    <text evidence="1">The sequence shown here is derived from an EMBL/GenBank/DDBJ whole genome shotgun (WGS) entry which is preliminary data.</text>
</comment>
<gene>
    <name evidence="1" type="ORF">CHCC15381_1037</name>
</gene>